<sequence>MNEQLEIKVLNESEIARTDYEATIFELQQTLDKMTSQADKLDYFVSVASGVLCSLLDIVWVGKFSLEHGRNVASDGVDQFAIKVSKLLGCKEDSIEGCVSYLEEKFPIPSDGNTSVFGGGKQHHLRDFSHHPTIVGLMFSLLTQFTKMSYGTDVSGMFKVAPVPEKSLKHIGVDVPDKILKGTIIWFFHLVSDMAGSSNTAGLSGGTGIPGPILSLAKEFSALPIIQNIQLDDKSLSLFLSKLFNGTLFAKHDENGKIIKESVVQFDLRAELGVVVELGKQAAPVVANECIVRTFYFIRRFMNEIKDNHIEHINEISKISWDKIKPYKNPTLTRMLTISTGVFTTIDITEAVLTQKYWVSVNYVGVGRFTLALTSEMVGFLKYRKVKSIQQMYQNIERNTYNTTDNNIYERINKEMDLDRFGLNIKEIEILYNLENQKVINDIEKTSNIIGKEKLINLKKEWLAEWKEYISAGFPDFVSDKDAQIKWLDSEELKKTVSESQTNDTWFRLVLLEAMLFEPYYPLTTEKDKKGNDVPCKKYKCLKCDKSEGDKFIDSYFSEPFYKAGYIKRLRKCYKKVTKELNEVMKTALISLSVAAGVALLTVITAGAFAPTIAVALVGSNFAGLSGAALTSACLAYLGGGAVAIGGLGMAGGTMAIVGGSAILGLGLGAGVGGAVGTVSIMGKEQTILQSAKLMVSVREIFLNDDHDVEYSNYILEQYVNNVTDIEKGLVELKIKSDLASKDETKKLKKQIKSAEAAVDAMKIAMKSMQKFNSSFELSLNQSDD</sequence>
<feature type="transmembrane region" description="Helical" evidence="1">
    <location>
        <begin position="588"/>
        <end position="610"/>
    </location>
</feature>
<dbReference type="AlphaFoldDB" id="A0A3E3E8J1"/>
<accession>A0A3E3E8J1</accession>
<name>A0A3E3E8J1_9FIRM</name>
<evidence type="ECO:0000313" key="2">
    <source>
        <dbReference type="EMBL" id="RGD78453.1"/>
    </source>
</evidence>
<feature type="transmembrane region" description="Helical" evidence="1">
    <location>
        <begin position="657"/>
        <end position="683"/>
    </location>
</feature>
<keyword evidence="1" id="KW-0472">Membrane</keyword>
<dbReference type="EMBL" id="QUSK01000001">
    <property type="protein sequence ID" value="RGD78453.1"/>
    <property type="molecule type" value="Genomic_DNA"/>
</dbReference>
<protein>
    <submittedName>
        <fullName evidence="2">Uncharacterized protein</fullName>
    </submittedName>
</protein>
<keyword evidence="1" id="KW-1133">Transmembrane helix</keyword>
<dbReference type="Proteomes" id="UP000260721">
    <property type="component" value="Unassembled WGS sequence"/>
</dbReference>
<proteinExistence type="predicted"/>
<reference evidence="2 3" key="1">
    <citation type="submission" date="2018-08" db="EMBL/GenBank/DDBJ databases">
        <title>A genome reference for cultivated species of the human gut microbiota.</title>
        <authorList>
            <person name="Zou Y."/>
            <person name="Xue W."/>
            <person name="Luo G."/>
        </authorList>
    </citation>
    <scope>NUCLEOTIDE SEQUENCE [LARGE SCALE GENOMIC DNA]</scope>
    <source>
        <strain evidence="2 3">TF08-11</strain>
    </source>
</reference>
<evidence type="ECO:0000313" key="3">
    <source>
        <dbReference type="Proteomes" id="UP000260721"/>
    </source>
</evidence>
<feature type="transmembrane region" description="Helical" evidence="1">
    <location>
        <begin position="622"/>
        <end position="645"/>
    </location>
</feature>
<gene>
    <name evidence="2" type="ORF">DXC78_00730</name>
</gene>
<evidence type="ECO:0000256" key="1">
    <source>
        <dbReference type="SAM" id="Phobius"/>
    </source>
</evidence>
<keyword evidence="1" id="KW-0812">Transmembrane</keyword>
<organism evidence="2 3">
    <name type="scientific">Faecalicoccus pleomorphus</name>
    <dbReference type="NCBI Taxonomy" id="1323"/>
    <lineage>
        <taxon>Bacteria</taxon>
        <taxon>Bacillati</taxon>
        <taxon>Bacillota</taxon>
        <taxon>Erysipelotrichia</taxon>
        <taxon>Erysipelotrichales</taxon>
        <taxon>Erysipelotrichaceae</taxon>
        <taxon>Faecalicoccus</taxon>
    </lineage>
</organism>
<comment type="caution">
    <text evidence="2">The sequence shown here is derived from an EMBL/GenBank/DDBJ whole genome shotgun (WGS) entry which is preliminary data.</text>
</comment>